<evidence type="ECO:0000256" key="5">
    <source>
        <dbReference type="ARBA" id="ARBA00023014"/>
    </source>
</evidence>
<evidence type="ECO:0000256" key="1">
    <source>
        <dbReference type="ARBA" id="ARBA00001966"/>
    </source>
</evidence>
<dbReference type="GO" id="GO:0005829">
    <property type="term" value="C:cytosol"/>
    <property type="evidence" value="ECO:0007669"/>
    <property type="project" value="TreeGrafter"/>
</dbReference>
<keyword evidence="3" id="KW-0479">Metal-binding</keyword>
<comment type="caution">
    <text evidence="7">The sequence shown here is derived from an EMBL/GenBank/DDBJ whole genome shotgun (WGS) entry which is preliminary data.</text>
</comment>
<dbReference type="EMBL" id="BARS01035504">
    <property type="protein sequence ID" value="GAG19295.1"/>
    <property type="molecule type" value="Genomic_DNA"/>
</dbReference>
<name>X0VM21_9ZZZZ</name>
<dbReference type="InterPro" id="IPR025274">
    <property type="entry name" value="DUF4070"/>
</dbReference>
<dbReference type="InterPro" id="IPR051198">
    <property type="entry name" value="BchE-like"/>
</dbReference>
<reference evidence="7" key="1">
    <citation type="journal article" date="2014" name="Front. Microbiol.">
        <title>High frequency of phylogenetically diverse reductive dehalogenase-homologous genes in deep subseafloor sedimentary metagenomes.</title>
        <authorList>
            <person name="Kawai M."/>
            <person name="Futagami T."/>
            <person name="Toyoda A."/>
            <person name="Takaki Y."/>
            <person name="Nishi S."/>
            <person name="Hori S."/>
            <person name="Arai W."/>
            <person name="Tsubouchi T."/>
            <person name="Morono Y."/>
            <person name="Uchiyama I."/>
            <person name="Ito T."/>
            <person name="Fujiyama A."/>
            <person name="Inagaki F."/>
            <person name="Takami H."/>
        </authorList>
    </citation>
    <scope>NUCLEOTIDE SEQUENCE</scope>
    <source>
        <strain evidence="7">Expedition CK06-06</strain>
    </source>
</reference>
<dbReference type="PANTHER" id="PTHR43409:SF7">
    <property type="entry name" value="BLL1977 PROTEIN"/>
    <property type="match status" value="1"/>
</dbReference>
<dbReference type="PANTHER" id="PTHR43409">
    <property type="entry name" value="ANAEROBIC MAGNESIUM-PROTOPORPHYRIN IX MONOMETHYL ESTER CYCLASE-RELATED"/>
    <property type="match status" value="1"/>
</dbReference>
<dbReference type="Pfam" id="PF13282">
    <property type="entry name" value="DUF4070"/>
    <property type="match status" value="1"/>
</dbReference>
<comment type="cofactor">
    <cofactor evidence="1">
        <name>[4Fe-4S] cluster</name>
        <dbReference type="ChEBI" id="CHEBI:49883"/>
    </cofactor>
</comment>
<evidence type="ECO:0000256" key="3">
    <source>
        <dbReference type="ARBA" id="ARBA00022723"/>
    </source>
</evidence>
<evidence type="ECO:0000259" key="6">
    <source>
        <dbReference type="Pfam" id="PF13282"/>
    </source>
</evidence>
<proteinExistence type="predicted"/>
<organism evidence="7">
    <name type="scientific">marine sediment metagenome</name>
    <dbReference type="NCBI Taxonomy" id="412755"/>
    <lineage>
        <taxon>unclassified sequences</taxon>
        <taxon>metagenomes</taxon>
        <taxon>ecological metagenomes</taxon>
    </lineage>
</organism>
<accession>X0VM21</accession>
<dbReference type="Gene3D" id="3.30.750.200">
    <property type="match status" value="1"/>
</dbReference>
<keyword evidence="5" id="KW-0411">Iron-sulfur</keyword>
<dbReference type="SUPFAM" id="SSF102114">
    <property type="entry name" value="Radical SAM enzymes"/>
    <property type="match status" value="1"/>
</dbReference>
<evidence type="ECO:0000256" key="4">
    <source>
        <dbReference type="ARBA" id="ARBA00023004"/>
    </source>
</evidence>
<dbReference type="GO" id="GO:0046872">
    <property type="term" value="F:metal ion binding"/>
    <property type="evidence" value="ECO:0007669"/>
    <property type="project" value="UniProtKB-KW"/>
</dbReference>
<keyword evidence="2" id="KW-0949">S-adenosyl-L-methionine</keyword>
<dbReference type="GO" id="GO:0051536">
    <property type="term" value="F:iron-sulfur cluster binding"/>
    <property type="evidence" value="ECO:0007669"/>
    <property type="project" value="UniProtKB-KW"/>
</dbReference>
<evidence type="ECO:0000313" key="7">
    <source>
        <dbReference type="EMBL" id="GAG19295.1"/>
    </source>
</evidence>
<feature type="domain" description="DUF4070" evidence="6">
    <location>
        <begin position="84"/>
        <end position="149"/>
    </location>
</feature>
<dbReference type="InterPro" id="IPR058240">
    <property type="entry name" value="rSAM_sf"/>
</dbReference>
<sequence>RYAFIGFESISEESLAGVNKQWNRPERYGEAIRSIHDAGINILGSFIFGLEGDDASVFGRTLEFIMEHKIDAAQFHILTPLPGTRLYDDLEAQERITDSDWAKYHTGEVVFEPKKMTARELEDGFYRIYRETYSIPRILRRVFRGLRGIPYRLAVNWGQRKRALRMPKP</sequence>
<feature type="non-terminal residue" evidence="7">
    <location>
        <position position="1"/>
    </location>
</feature>
<protein>
    <recommendedName>
        <fullName evidence="6">DUF4070 domain-containing protein</fullName>
    </recommendedName>
</protein>
<gene>
    <name evidence="7" type="ORF">S01H1_54696</name>
</gene>
<dbReference type="AlphaFoldDB" id="X0VM21"/>
<evidence type="ECO:0000256" key="2">
    <source>
        <dbReference type="ARBA" id="ARBA00022691"/>
    </source>
</evidence>
<keyword evidence="4" id="KW-0408">Iron</keyword>